<reference evidence="2" key="1">
    <citation type="submission" date="2020-02" db="EMBL/GenBank/DDBJ databases">
        <authorList>
            <person name="Meier V. D."/>
        </authorList>
    </citation>
    <scope>NUCLEOTIDE SEQUENCE</scope>
    <source>
        <strain evidence="2">AVDCRST_MAG18</strain>
    </source>
</reference>
<name>A0A6J4VUQ6_9BACT</name>
<evidence type="ECO:0000313" key="2">
    <source>
        <dbReference type="EMBL" id="CAA9587339.1"/>
    </source>
</evidence>
<feature type="region of interest" description="Disordered" evidence="1">
    <location>
        <begin position="1"/>
        <end position="55"/>
    </location>
</feature>
<accession>A0A6J4VUQ6</accession>
<evidence type="ECO:0000256" key="1">
    <source>
        <dbReference type="SAM" id="MobiDB-lite"/>
    </source>
</evidence>
<protein>
    <submittedName>
        <fullName evidence="2">Uncharacterized protein</fullName>
    </submittedName>
</protein>
<dbReference type="AlphaFoldDB" id="A0A6J4VUQ6"/>
<feature type="non-terminal residue" evidence="2">
    <location>
        <position position="80"/>
    </location>
</feature>
<proteinExistence type="predicted"/>
<feature type="non-terminal residue" evidence="2">
    <location>
        <position position="1"/>
    </location>
</feature>
<dbReference type="EMBL" id="CADCWN010000326">
    <property type="protein sequence ID" value="CAA9587339.1"/>
    <property type="molecule type" value="Genomic_DNA"/>
</dbReference>
<gene>
    <name evidence="2" type="ORF">AVDCRST_MAG18-4097</name>
</gene>
<sequence>GDGSQHSAMAHPAGGATGLPGQRPAGAGGLRGGRRHRTGPRGPVGDHRGSRRARRAGCGWCILEDRDDAGPDAVAPPPAV</sequence>
<organism evidence="2">
    <name type="scientific">uncultured Thermomicrobiales bacterium</name>
    <dbReference type="NCBI Taxonomy" id="1645740"/>
    <lineage>
        <taxon>Bacteria</taxon>
        <taxon>Pseudomonadati</taxon>
        <taxon>Thermomicrobiota</taxon>
        <taxon>Thermomicrobia</taxon>
        <taxon>Thermomicrobiales</taxon>
        <taxon>environmental samples</taxon>
    </lineage>
</organism>